<proteinExistence type="inferred from homology"/>
<dbReference type="EC" id="2.7.1.-" evidence="6"/>
<keyword evidence="6" id="KW-0324">Glycolysis</keyword>
<dbReference type="GO" id="GO:0005739">
    <property type="term" value="C:mitochondrion"/>
    <property type="evidence" value="ECO:0007669"/>
    <property type="project" value="TreeGrafter"/>
</dbReference>
<dbReference type="Proteomes" id="UP000187283">
    <property type="component" value="Unassembled WGS sequence"/>
</dbReference>
<dbReference type="PRINTS" id="PR00475">
    <property type="entry name" value="HEXOKINASE"/>
</dbReference>
<evidence type="ECO:0000313" key="9">
    <source>
        <dbReference type="EMBL" id="OMJ16669.1"/>
    </source>
</evidence>
<name>A0A1R1XPZ9_9FUNG</name>
<evidence type="ECO:0000256" key="6">
    <source>
        <dbReference type="RuleBase" id="RU362007"/>
    </source>
</evidence>
<dbReference type="PANTHER" id="PTHR19443:SF30">
    <property type="entry name" value="GLUCOKINASE-1-RELATED"/>
    <property type="match status" value="1"/>
</dbReference>
<dbReference type="GO" id="GO:0006006">
    <property type="term" value="P:glucose metabolic process"/>
    <property type="evidence" value="ECO:0007669"/>
    <property type="project" value="TreeGrafter"/>
</dbReference>
<evidence type="ECO:0000256" key="5">
    <source>
        <dbReference type="ARBA" id="ARBA00022840"/>
    </source>
</evidence>
<dbReference type="GO" id="GO:0006096">
    <property type="term" value="P:glycolytic process"/>
    <property type="evidence" value="ECO:0007669"/>
    <property type="project" value="UniProtKB-UniPathway"/>
</dbReference>
<keyword evidence="2 6" id="KW-0808">Transferase</keyword>
<accession>A0A1R1XPZ9</accession>
<dbReference type="Pfam" id="PF00349">
    <property type="entry name" value="Hexokinase_1"/>
    <property type="match status" value="1"/>
</dbReference>
<comment type="caution">
    <text evidence="9">The sequence shown here is derived from an EMBL/GenBank/DDBJ whole genome shotgun (WGS) entry which is preliminary data.</text>
</comment>
<dbReference type="Gene3D" id="3.30.420.40">
    <property type="match status" value="1"/>
</dbReference>
<keyword evidence="4 6" id="KW-0418">Kinase</keyword>
<dbReference type="GO" id="GO:0005524">
    <property type="term" value="F:ATP binding"/>
    <property type="evidence" value="ECO:0007669"/>
    <property type="project" value="UniProtKB-UniRule"/>
</dbReference>
<feature type="domain" description="Hexokinase N-terminal" evidence="7">
    <location>
        <begin position="23"/>
        <end position="215"/>
    </location>
</feature>
<keyword evidence="3 6" id="KW-0547">Nucleotide-binding</keyword>
<dbReference type="GO" id="GO:0005829">
    <property type="term" value="C:cytosol"/>
    <property type="evidence" value="ECO:0007669"/>
    <property type="project" value="TreeGrafter"/>
</dbReference>
<dbReference type="AlphaFoldDB" id="A0A1R1XPZ9"/>
<dbReference type="InterPro" id="IPR043129">
    <property type="entry name" value="ATPase_NBD"/>
</dbReference>
<keyword evidence="5 6" id="KW-0067">ATP-binding</keyword>
<evidence type="ECO:0000259" key="7">
    <source>
        <dbReference type="Pfam" id="PF00349"/>
    </source>
</evidence>
<keyword evidence="10" id="KW-1185">Reference proteome</keyword>
<dbReference type="OrthoDB" id="419537at2759"/>
<evidence type="ECO:0000256" key="2">
    <source>
        <dbReference type="ARBA" id="ARBA00022679"/>
    </source>
</evidence>
<dbReference type="GO" id="GO:0008865">
    <property type="term" value="F:fructokinase activity"/>
    <property type="evidence" value="ECO:0007669"/>
    <property type="project" value="TreeGrafter"/>
</dbReference>
<comment type="similarity">
    <text evidence="1 6">Belongs to the hexokinase family.</text>
</comment>
<protein>
    <recommendedName>
        <fullName evidence="6">Phosphotransferase</fullName>
        <ecNumber evidence="6">2.7.1.-</ecNumber>
    </recommendedName>
</protein>
<gene>
    <name evidence="9" type="ORF">AYI70_g6449</name>
</gene>
<evidence type="ECO:0000256" key="3">
    <source>
        <dbReference type="ARBA" id="ARBA00022741"/>
    </source>
</evidence>
<dbReference type="PANTHER" id="PTHR19443">
    <property type="entry name" value="HEXOKINASE"/>
    <property type="match status" value="1"/>
</dbReference>
<dbReference type="GO" id="GO:0005536">
    <property type="term" value="F:D-glucose binding"/>
    <property type="evidence" value="ECO:0007669"/>
    <property type="project" value="InterPro"/>
</dbReference>
<reference evidence="9 10" key="1">
    <citation type="submission" date="2017-01" db="EMBL/GenBank/DDBJ databases">
        <authorList>
            <person name="Mah S.A."/>
            <person name="Swanson W.J."/>
            <person name="Moy G.W."/>
            <person name="Vacquier V.D."/>
        </authorList>
    </citation>
    <scope>NUCLEOTIDE SEQUENCE [LARGE SCALE GENOMIC DNA]</scope>
    <source>
        <strain evidence="9 10">GSMNP</strain>
    </source>
</reference>
<feature type="domain" description="Hexokinase C-terminal" evidence="8">
    <location>
        <begin position="221"/>
        <end position="461"/>
    </location>
</feature>
<dbReference type="Pfam" id="PF03727">
    <property type="entry name" value="Hexokinase_2"/>
    <property type="match status" value="1"/>
</dbReference>
<dbReference type="EMBL" id="LSSN01002268">
    <property type="protein sequence ID" value="OMJ16669.1"/>
    <property type="molecule type" value="Genomic_DNA"/>
</dbReference>
<dbReference type="InterPro" id="IPR022672">
    <property type="entry name" value="Hexokinase_N"/>
</dbReference>
<dbReference type="Gene3D" id="3.40.367.20">
    <property type="match status" value="1"/>
</dbReference>
<dbReference type="SUPFAM" id="SSF53067">
    <property type="entry name" value="Actin-like ATPase domain"/>
    <property type="match status" value="2"/>
</dbReference>
<dbReference type="PROSITE" id="PS51748">
    <property type="entry name" value="HEXOKINASE_2"/>
    <property type="match status" value="1"/>
</dbReference>
<dbReference type="GO" id="GO:0001678">
    <property type="term" value="P:intracellular glucose homeostasis"/>
    <property type="evidence" value="ECO:0007669"/>
    <property type="project" value="InterPro"/>
</dbReference>
<dbReference type="GO" id="GO:0004340">
    <property type="term" value="F:glucokinase activity"/>
    <property type="evidence" value="ECO:0007669"/>
    <property type="project" value="TreeGrafter"/>
</dbReference>
<dbReference type="STRING" id="133412.A0A1R1XPZ9"/>
<evidence type="ECO:0000256" key="4">
    <source>
        <dbReference type="ARBA" id="ARBA00022777"/>
    </source>
</evidence>
<dbReference type="InterPro" id="IPR001312">
    <property type="entry name" value="Hexokinase"/>
</dbReference>
<dbReference type="InterPro" id="IPR022673">
    <property type="entry name" value="Hexokinase_C"/>
</dbReference>
<evidence type="ECO:0000256" key="1">
    <source>
        <dbReference type="ARBA" id="ARBA00009225"/>
    </source>
</evidence>
<dbReference type="UniPathway" id="UPA00109">
    <property type="reaction ID" value="UER00180"/>
</dbReference>
<evidence type="ECO:0000313" key="10">
    <source>
        <dbReference type="Proteomes" id="UP000187283"/>
    </source>
</evidence>
<sequence>MINNDGTKLLNIEGASEKLKTYLKELYDDFNVSDDKIDQIIQRFHVEMQDGLEKDDGYLPMLPSFVTSRPTGEEKGTYLSLDLGGTNLRVCNVSLNGDSTFGLVQQKYTITNEAKSENLFDWIANCVDLFIVEHSLKPDHGKTMIPCGFTFSFPIIQSAINRGTLLRWNKGFSVPNVVGRDVAVMTQNAFMRKHINVKIVAIVNDTVGSLMASGYVHPNTQMGIIFGTGTNGCYWEKREKILKWNPKEDIPPFEEMILNMEWGAFDKISSTLPYTPHDNKLNRKSISHGLQVFEKMISGLYLGEVIRNALLWLVDRRVLFEGRSSDTLNAANKLDTAYVSSIVADKSPNLDDVKLIIEVTLSIPNTTLIDRTVVQEVCKIIGLRANRLSAAAMCAVLLWRPEILDKELTVGIDGSMYEFYPGFEQGLINETYRILGPERAKNVKLTLAKDGSGIGAAVVAMIACRDHT</sequence>
<evidence type="ECO:0000259" key="8">
    <source>
        <dbReference type="Pfam" id="PF03727"/>
    </source>
</evidence>
<dbReference type="CDD" id="cd24018">
    <property type="entry name" value="ASKHA_NBD_HK_fungi"/>
    <property type="match status" value="1"/>
</dbReference>
<organism evidence="9 10">
    <name type="scientific">Smittium culicis</name>
    <dbReference type="NCBI Taxonomy" id="133412"/>
    <lineage>
        <taxon>Eukaryota</taxon>
        <taxon>Fungi</taxon>
        <taxon>Fungi incertae sedis</taxon>
        <taxon>Zoopagomycota</taxon>
        <taxon>Kickxellomycotina</taxon>
        <taxon>Harpellomycetes</taxon>
        <taxon>Harpellales</taxon>
        <taxon>Legeriomycetaceae</taxon>
        <taxon>Smittium</taxon>
    </lineage>
</organism>